<dbReference type="RefSeq" id="WP_077709641.1">
    <property type="nucleotide sequence ID" value="NZ_FULL01000014.1"/>
</dbReference>
<name>A0AAN5VKF4_CLODI</name>
<evidence type="ECO:0000313" key="2">
    <source>
        <dbReference type="Proteomes" id="UP000878956"/>
    </source>
</evidence>
<gene>
    <name evidence="1" type="ORF">KRM00_001138</name>
</gene>
<evidence type="ECO:0000313" key="1">
    <source>
        <dbReference type="EMBL" id="HBH1541671.1"/>
    </source>
</evidence>
<proteinExistence type="predicted"/>
<dbReference type="EMBL" id="DAEPXK010000008">
    <property type="protein sequence ID" value="HBH1541671.1"/>
    <property type="molecule type" value="Genomic_DNA"/>
</dbReference>
<dbReference type="AlphaFoldDB" id="A0AAN5VKF4"/>
<organism evidence="1 2">
    <name type="scientific">Clostridioides difficile</name>
    <name type="common">Peptoclostridium difficile</name>
    <dbReference type="NCBI Taxonomy" id="1496"/>
    <lineage>
        <taxon>Bacteria</taxon>
        <taxon>Bacillati</taxon>
        <taxon>Bacillota</taxon>
        <taxon>Clostridia</taxon>
        <taxon>Peptostreptococcales</taxon>
        <taxon>Peptostreptococcaceae</taxon>
        <taxon>Clostridioides</taxon>
    </lineage>
</organism>
<protein>
    <submittedName>
        <fullName evidence="1">Uncharacterized protein</fullName>
    </submittedName>
</protein>
<comment type="caution">
    <text evidence="1">The sequence shown here is derived from an EMBL/GenBank/DDBJ whole genome shotgun (WGS) entry which is preliminary data.</text>
</comment>
<sequence length="513" mass="60932">MSKDVKENISNEQKDLNKINLIYHIIYDNDRFKMITRKYFEIFRLKGMSAEEISLKFEEFLYKIIYDKFKSIYSSTEVKKLRSYENMSSWKLKQRWAKMALDSLGKKSKKYLKNELDTVKNEYIKTGRIISAGVETPEELLDTRKDFLEKWASNNTYNICDYPYLQELSESKITSAFTHDVLICITEILKNEYDFDINKIEIKTPPHLAPGIFLPITKGKKHNHINVKRNKDSYLSEDYQAKSFLGVQTNFSYEFSFHQSLDDVVENLKLELINQETEKKALPKIYLDKQDLEIIRFVYTYSHMHSFAFYLGDLIKYLGLSDGKNNYTNIKNRLLKLPYYTFYVNQVKDTGELKSEMSFNLFSRVMISKDENDREFIEVTKSLIKEVEKVNTDIMYKNELKKLTLVQSINLAYFLEGKRYTLISSGENIRNKSFRYNIEDIKFDVHLSNKKTLKQNMDYLEAGFNEIKENQFIIKDYKRGLSHFDVFFYEDVEKRKLLINNTILSLPDYIVDK</sequence>
<dbReference type="Proteomes" id="UP000878956">
    <property type="component" value="Unassembled WGS sequence"/>
</dbReference>
<reference evidence="1" key="2">
    <citation type="submission" date="2021-06" db="EMBL/GenBank/DDBJ databases">
        <authorList>
            <consortium name="NCBI Pathogen Detection Project"/>
        </authorList>
    </citation>
    <scope>NUCLEOTIDE SEQUENCE</scope>
    <source>
        <strain evidence="1">HN1000</strain>
    </source>
</reference>
<accession>A0AAN5VKF4</accession>
<reference evidence="1" key="1">
    <citation type="journal article" date="2018" name="Genome Biol.">
        <title>SKESA: strategic k-mer extension for scrupulous assemblies.</title>
        <authorList>
            <person name="Souvorov A."/>
            <person name="Agarwala R."/>
            <person name="Lipman D.J."/>
        </authorList>
    </citation>
    <scope>NUCLEOTIDE SEQUENCE</scope>
    <source>
        <strain evidence="1">HN1000</strain>
    </source>
</reference>